<evidence type="ECO:0000313" key="1">
    <source>
        <dbReference type="EMBL" id="GLX70822.1"/>
    </source>
</evidence>
<organism evidence="1 2">
    <name type="scientific">Paenibacillus glycanilyticus</name>
    <dbReference type="NCBI Taxonomy" id="126569"/>
    <lineage>
        <taxon>Bacteria</taxon>
        <taxon>Bacillati</taxon>
        <taxon>Bacillota</taxon>
        <taxon>Bacilli</taxon>
        <taxon>Bacillales</taxon>
        <taxon>Paenibacillaceae</taxon>
        <taxon>Paenibacillus</taxon>
    </lineage>
</organism>
<name>A0ABQ6GP74_9BACL</name>
<sequence>MRIIVTTDLVFDVRIFLDYENKLVHVLDNQTGNDKLRPNFTHLQNFIKETFDVPFNWSDCNWVVYEASNPNSFIYNDGDGDPFKLAPEDFGLNYPTFLEKQKKQAAAWYEMLAMQQL</sequence>
<dbReference type="EMBL" id="BSSQ01000020">
    <property type="protein sequence ID" value="GLX70822.1"/>
    <property type="molecule type" value="Genomic_DNA"/>
</dbReference>
<dbReference type="Proteomes" id="UP001157114">
    <property type="component" value="Unassembled WGS sequence"/>
</dbReference>
<reference evidence="1 2" key="1">
    <citation type="submission" date="2023-03" db="EMBL/GenBank/DDBJ databases">
        <title>Draft genome sequence of the bacteria which degrade cell wall of Tricholomamatutake.</title>
        <authorList>
            <person name="Konishi Y."/>
            <person name="Fukuta Y."/>
            <person name="Shirasaka N."/>
        </authorList>
    </citation>
    <scope>NUCLEOTIDE SEQUENCE [LARGE SCALE GENOMIC DNA]</scope>
    <source>
        <strain evidence="2">mu1</strain>
    </source>
</reference>
<comment type="caution">
    <text evidence="1">The sequence shown here is derived from an EMBL/GenBank/DDBJ whole genome shotgun (WGS) entry which is preliminary data.</text>
</comment>
<evidence type="ECO:0008006" key="3">
    <source>
        <dbReference type="Google" id="ProtNLM"/>
    </source>
</evidence>
<dbReference type="RefSeq" id="WP_284241606.1">
    <property type="nucleotide sequence ID" value="NZ_BSSQ01000020.1"/>
</dbReference>
<proteinExistence type="predicted"/>
<evidence type="ECO:0000313" key="2">
    <source>
        <dbReference type="Proteomes" id="UP001157114"/>
    </source>
</evidence>
<protein>
    <recommendedName>
        <fullName evidence="3">Phage protein</fullName>
    </recommendedName>
</protein>
<keyword evidence="2" id="KW-1185">Reference proteome</keyword>
<gene>
    <name evidence="1" type="ORF">MU1_51690</name>
</gene>
<accession>A0ABQ6GP74</accession>